<feature type="non-terminal residue" evidence="1">
    <location>
        <position position="1"/>
    </location>
</feature>
<gene>
    <name evidence="1" type="ORF">HAX54_031480</name>
</gene>
<organism evidence="1 2">
    <name type="scientific">Datura stramonium</name>
    <name type="common">Jimsonweed</name>
    <name type="synonym">Common thornapple</name>
    <dbReference type="NCBI Taxonomy" id="4076"/>
    <lineage>
        <taxon>Eukaryota</taxon>
        <taxon>Viridiplantae</taxon>
        <taxon>Streptophyta</taxon>
        <taxon>Embryophyta</taxon>
        <taxon>Tracheophyta</taxon>
        <taxon>Spermatophyta</taxon>
        <taxon>Magnoliopsida</taxon>
        <taxon>eudicotyledons</taxon>
        <taxon>Gunneridae</taxon>
        <taxon>Pentapetalae</taxon>
        <taxon>asterids</taxon>
        <taxon>lamiids</taxon>
        <taxon>Solanales</taxon>
        <taxon>Solanaceae</taxon>
        <taxon>Solanoideae</taxon>
        <taxon>Datureae</taxon>
        <taxon>Datura</taxon>
    </lineage>
</organism>
<accession>A0ABS8V9B9</accession>
<keyword evidence="2" id="KW-1185">Reference proteome</keyword>
<dbReference type="EMBL" id="JACEIK010003994">
    <property type="protein sequence ID" value="MCD9643781.1"/>
    <property type="molecule type" value="Genomic_DNA"/>
</dbReference>
<proteinExistence type="predicted"/>
<reference evidence="1 2" key="1">
    <citation type="journal article" date="2021" name="BMC Genomics">
        <title>Datura genome reveals duplications of psychoactive alkaloid biosynthetic genes and high mutation rate following tissue culture.</title>
        <authorList>
            <person name="Rajewski A."/>
            <person name="Carter-House D."/>
            <person name="Stajich J."/>
            <person name="Litt A."/>
        </authorList>
    </citation>
    <scope>NUCLEOTIDE SEQUENCE [LARGE SCALE GENOMIC DNA]</scope>
    <source>
        <strain evidence="1">AR-01</strain>
    </source>
</reference>
<evidence type="ECO:0000313" key="2">
    <source>
        <dbReference type="Proteomes" id="UP000823775"/>
    </source>
</evidence>
<sequence length="71" mass="7891">ELSCIEKISDDEYGSLVNSVYGDKGKEIVVLKKHQVDRLNSYVKLEKKDISVMGKSSEGALENKSVEGRCN</sequence>
<comment type="caution">
    <text evidence="1">The sequence shown here is derived from an EMBL/GenBank/DDBJ whole genome shotgun (WGS) entry which is preliminary data.</text>
</comment>
<evidence type="ECO:0000313" key="1">
    <source>
        <dbReference type="EMBL" id="MCD9643781.1"/>
    </source>
</evidence>
<dbReference type="Proteomes" id="UP000823775">
    <property type="component" value="Unassembled WGS sequence"/>
</dbReference>
<name>A0ABS8V9B9_DATST</name>
<feature type="non-terminal residue" evidence="1">
    <location>
        <position position="71"/>
    </location>
</feature>
<protein>
    <submittedName>
        <fullName evidence="1">Uncharacterized protein</fullName>
    </submittedName>
</protein>